<feature type="domain" description="Major facilitator superfamily (MFS) profile" evidence="11">
    <location>
        <begin position="37"/>
        <end position="487"/>
    </location>
</feature>
<feature type="transmembrane region" description="Helical" evidence="10">
    <location>
        <begin position="464"/>
        <end position="481"/>
    </location>
</feature>
<evidence type="ECO:0000256" key="5">
    <source>
        <dbReference type="ARBA" id="ARBA00022989"/>
    </source>
</evidence>
<organism evidence="12 13">
    <name type="scientific">Kwoniella heveanensis BCC8398</name>
    <dbReference type="NCBI Taxonomy" id="1296120"/>
    <lineage>
        <taxon>Eukaryota</taxon>
        <taxon>Fungi</taxon>
        <taxon>Dikarya</taxon>
        <taxon>Basidiomycota</taxon>
        <taxon>Agaricomycotina</taxon>
        <taxon>Tremellomycetes</taxon>
        <taxon>Tremellales</taxon>
        <taxon>Cryptococcaceae</taxon>
        <taxon>Kwoniella</taxon>
    </lineage>
</organism>
<feature type="transmembrane region" description="Helical" evidence="10">
    <location>
        <begin position="26"/>
        <end position="47"/>
    </location>
</feature>
<evidence type="ECO:0000256" key="9">
    <source>
        <dbReference type="SAM" id="MobiDB-lite"/>
    </source>
</evidence>
<keyword evidence="4 10" id="KW-0812">Transmembrane</keyword>
<dbReference type="InterPro" id="IPR036259">
    <property type="entry name" value="MFS_trans_sf"/>
</dbReference>
<evidence type="ECO:0000256" key="4">
    <source>
        <dbReference type="ARBA" id="ARBA00022692"/>
    </source>
</evidence>
<dbReference type="Gene3D" id="1.20.1250.20">
    <property type="entry name" value="MFS general substrate transporter like domains"/>
    <property type="match status" value="1"/>
</dbReference>
<dbReference type="InterPro" id="IPR005829">
    <property type="entry name" value="Sugar_transporter_CS"/>
</dbReference>
<evidence type="ECO:0000256" key="1">
    <source>
        <dbReference type="ARBA" id="ARBA00004141"/>
    </source>
</evidence>
<feature type="region of interest" description="Disordered" evidence="9">
    <location>
        <begin position="514"/>
        <end position="536"/>
    </location>
</feature>
<dbReference type="PROSITE" id="PS00216">
    <property type="entry name" value="SUGAR_TRANSPORT_1"/>
    <property type="match status" value="1"/>
</dbReference>
<comment type="catalytic activity">
    <reaction evidence="7">
        <text>myo-inositol(out) + H(+)(out) = myo-inositol(in) + H(+)(in)</text>
        <dbReference type="Rhea" id="RHEA:60364"/>
        <dbReference type="ChEBI" id="CHEBI:15378"/>
        <dbReference type="ChEBI" id="CHEBI:17268"/>
    </reaction>
</comment>
<dbReference type="PANTHER" id="PTHR48022:SF64">
    <property type="entry name" value="MAJOR FACILITATOR SUPERFAMILY (MFS) PROFILE DOMAIN-CONTAINING PROTEIN"/>
    <property type="match status" value="1"/>
</dbReference>
<keyword evidence="3 8" id="KW-0813">Transport</keyword>
<comment type="subcellular location">
    <subcellularLocation>
        <location evidence="1">Membrane</location>
        <topology evidence="1">Multi-pass membrane protein</topology>
    </subcellularLocation>
</comment>
<evidence type="ECO:0000256" key="10">
    <source>
        <dbReference type="SAM" id="Phobius"/>
    </source>
</evidence>
<feature type="transmembrane region" description="Helical" evidence="10">
    <location>
        <begin position="395"/>
        <end position="413"/>
    </location>
</feature>
<name>A0A1B9GYN0_9TREE</name>
<evidence type="ECO:0000256" key="2">
    <source>
        <dbReference type="ARBA" id="ARBA00010992"/>
    </source>
</evidence>
<proteinExistence type="inferred from homology"/>
<feature type="transmembrane region" description="Helical" evidence="10">
    <location>
        <begin position="288"/>
        <end position="308"/>
    </location>
</feature>
<keyword evidence="13" id="KW-1185">Reference proteome</keyword>
<feature type="transmembrane region" description="Helical" evidence="10">
    <location>
        <begin position="67"/>
        <end position="93"/>
    </location>
</feature>
<protein>
    <recommendedName>
        <fullName evidence="11">Major facilitator superfamily (MFS) profile domain-containing protein</fullName>
    </recommendedName>
</protein>
<dbReference type="InterPro" id="IPR003663">
    <property type="entry name" value="Sugar/inositol_transpt"/>
</dbReference>
<keyword evidence="5 10" id="KW-1133">Transmembrane helix</keyword>
<dbReference type="PANTHER" id="PTHR48022">
    <property type="entry name" value="PLASTIDIC GLUCOSE TRANSPORTER 4"/>
    <property type="match status" value="1"/>
</dbReference>
<dbReference type="OrthoDB" id="6133115at2759"/>
<evidence type="ECO:0000256" key="8">
    <source>
        <dbReference type="RuleBase" id="RU003346"/>
    </source>
</evidence>
<dbReference type="GO" id="GO:0016020">
    <property type="term" value="C:membrane"/>
    <property type="evidence" value="ECO:0007669"/>
    <property type="project" value="UniProtKB-SubCell"/>
</dbReference>
<evidence type="ECO:0000256" key="3">
    <source>
        <dbReference type="ARBA" id="ARBA00022448"/>
    </source>
</evidence>
<feature type="transmembrane region" description="Helical" evidence="10">
    <location>
        <begin position="328"/>
        <end position="345"/>
    </location>
</feature>
<comment type="similarity">
    <text evidence="2 8">Belongs to the major facilitator superfamily. Sugar transporter (TC 2.A.1.1) family.</text>
</comment>
<evidence type="ECO:0000259" key="11">
    <source>
        <dbReference type="PROSITE" id="PS50850"/>
    </source>
</evidence>
<dbReference type="FunFam" id="1.20.1250.20:FF:000117">
    <property type="entry name" value="MFS hexose transporter"/>
    <property type="match status" value="1"/>
</dbReference>
<evidence type="ECO:0000256" key="6">
    <source>
        <dbReference type="ARBA" id="ARBA00023136"/>
    </source>
</evidence>
<evidence type="ECO:0000256" key="7">
    <source>
        <dbReference type="ARBA" id="ARBA00049119"/>
    </source>
</evidence>
<dbReference type="Pfam" id="PF00083">
    <property type="entry name" value="Sugar_tr"/>
    <property type="match status" value="1"/>
</dbReference>
<dbReference type="EMBL" id="KI669496">
    <property type="protein sequence ID" value="OCF36129.1"/>
    <property type="molecule type" value="Genomic_DNA"/>
</dbReference>
<dbReference type="Proteomes" id="UP000092666">
    <property type="component" value="Unassembled WGS sequence"/>
</dbReference>
<dbReference type="GO" id="GO:0005351">
    <property type="term" value="F:carbohydrate:proton symporter activity"/>
    <property type="evidence" value="ECO:0007669"/>
    <property type="project" value="TreeGrafter"/>
</dbReference>
<feature type="transmembrane region" description="Helical" evidence="10">
    <location>
        <begin position="135"/>
        <end position="155"/>
    </location>
</feature>
<accession>A0A1B9GYN0</accession>
<dbReference type="InterPro" id="IPR005828">
    <property type="entry name" value="MFS_sugar_transport-like"/>
</dbReference>
<feature type="transmembrane region" description="Helical" evidence="10">
    <location>
        <begin position="167"/>
        <end position="187"/>
    </location>
</feature>
<gene>
    <name evidence="12" type="ORF">I316_02001</name>
</gene>
<feature type="transmembrane region" description="Helical" evidence="10">
    <location>
        <begin position="352"/>
        <end position="375"/>
    </location>
</feature>
<dbReference type="AlphaFoldDB" id="A0A1B9GYN0"/>
<keyword evidence="6 10" id="KW-0472">Membrane</keyword>
<reference evidence="12 13" key="1">
    <citation type="submission" date="2013-07" db="EMBL/GenBank/DDBJ databases">
        <title>The Genome Sequence of Cryptococcus heveanensis BCC8398.</title>
        <authorList>
            <consortium name="The Broad Institute Genome Sequencing Platform"/>
            <person name="Cuomo C."/>
            <person name="Litvintseva A."/>
            <person name="Chen Y."/>
            <person name="Heitman J."/>
            <person name="Sun S."/>
            <person name="Springer D."/>
            <person name="Dromer F."/>
            <person name="Young S.K."/>
            <person name="Zeng Q."/>
            <person name="Gargeya S."/>
            <person name="Fitzgerald M."/>
            <person name="Abouelleil A."/>
            <person name="Alvarado L."/>
            <person name="Berlin A.M."/>
            <person name="Chapman S.B."/>
            <person name="Dewar J."/>
            <person name="Goldberg J."/>
            <person name="Griggs A."/>
            <person name="Gujja S."/>
            <person name="Hansen M."/>
            <person name="Howarth C."/>
            <person name="Imamovic A."/>
            <person name="Larimer J."/>
            <person name="McCowan C."/>
            <person name="Murphy C."/>
            <person name="Pearson M."/>
            <person name="Priest M."/>
            <person name="Roberts A."/>
            <person name="Saif S."/>
            <person name="Shea T."/>
            <person name="Sykes S."/>
            <person name="Wortman J."/>
            <person name="Nusbaum C."/>
            <person name="Birren B."/>
        </authorList>
    </citation>
    <scope>NUCLEOTIDE SEQUENCE [LARGE SCALE GENOMIC DNA]</scope>
    <source>
        <strain evidence="12 13">BCC8398</strain>
    </source>
</reference>
<sequence>MEHAVHESNGNEDEMKRIMKDRDTRWYRGHLGKLNLICFLCIMTSMNNGYDGSMMNGLQSLDTWKNYFGTPTGSLLGIFNAIQSIGGIVGLPFAPYFNDRFGRRWTMFIGACIQLIGVALQTAAQNVGMFIGCRFLIGFGLAFSCLAAPTLLTELAFPTHRGPITSLYNSTWYLGSIVAAWTTYGTFRMNTTWGWRIPSLLQGLPSAVQLALIFFVPESPRWLVDHGKDEQAIRVITKHHCGGNPDDPLVAFEYNEIREALRLEKLANKSSTYLSLFKTKGNLKRMRVIIAIAFFSQWSGNGIVSYYLNLALNGIGIRSAGQQTLINGILQVWNLGTAYLGALLVDKAGRRPLWLVSVGGMLVTYTMWTICNGIYAKSATNLDADGNPIGANKAAGNGVLAAIFLYYASYNLAMSPLLVSYTVEILPFRIRSKGLMVMQMSVNASLVFNQYVNPIALDALKWKLYIVYTCWLAFEFVYLYFTIVETKGKDGPLPLEEIAALFDGQEVTDELNAAAAAQAAGPQTNENLGPDYDEKAIASKDTPMHVEYHEPPALSHEQKN</sequence>
<reference evidence="13" key="2">
    <citation type="submission" date="2013-12" db="EMBL/GenBank/DDBJ databases">
        <title>Evolution of pathogenesis and genome organization in the Tremellales.</title>
        <authorList>
            <person name="Cuomo C."/>
            <person name="Litvintseva A."/>
            <person name="Heitman J."/>
            <person name="Chen Y."/>
            <person name="Sun S."/>
            <person name="Springer D."/>
            <person name="Dromer F."/>
            <person name="Young S."/>
            <person name="Zeng Q."/>
            <person name="Chapman S."/>
            <person name="Gujja S."/>
            <person name="Saif S."/>
            <person name="Birren B."/>
        </authorList>
    </citation>
    <scope>NUCLEOTIDE SEQUENCE [LARGE SCALE GENOMIC DNA]</scope>
    <source>
        <strain evidence="13">BCC8398</strain>
    </source>
</reference>
<dbReference type="PROSITE" id="PS50850">
    <property type="entry name" value="MFS"/>
    <property type="match status" value="1"/>
</dbReference>
<evidence type="ECO:0000313" key="12">
    <source>
        <dbReference type="EMBL" id="OCF36129.1"/>
    </source>
</evidence>
<dbReference type="NCBIfam" id="TIGR00879">
    <property type="entry name" value="SP"/>
    <property type="match status" value="1"/>
</dbReference>
<dbReference type="InterPro" id="IPR050360">
    <property type="entry name" value="MFS_Sugar_Transporters"/>
</dbReference>
<evidence type="ECO:0000313" key="13">
    <source>
        <dbReference type="Proteomes" id="UP000092666"/>
    </source>
</evidence>
<dbReference type="InterPro" id="IPR020846">
    <property type="entry name" value="MFS_dom"/>
</dbReference>
<dbReference type="SUPFAM" id="SSF103473">
    <property type="entry name" value="MFS general substrate transporter"/>
    <property type="match status" value="1"/>
</dbReference>